<dbReference type="Proteomes" id="UP000243534">
    <property type="component" value="Unassembled WGS sequence"/>
</dbReference>
<proteinExistence type="predicted"/>
<evidence type="ECO:0000313" key="2">
    <source>
        <dbReference type="Proteomes" id="UP000243534"/>
    </source>
</evidence>
<dbReference type="AlphaFoldDB" id="A0A1E7Z3G1"/>
<name>A0A1E7Z3G1_9GAMM</name>
<gene>
    <name evidence="1" type="ORF">BBW68_06140</name>
</gene>
<comment type="caution">
    <text evidence="1">The sequence shown here is derived from an EMBL/GenBank/DDBJ whole genome shotgun (WGS) entry which is preliminary data.</text>
</comment>
<organism evidence="1 2">
    <name type="scientific">Candidatus Erwinia dacicola</name>
    <dbReference type="NCBI Taxonomy" id="252393"/>
    <lineage>
        <taxon>Bacteria</taxon>
        <taxon>Pseudomonadati</taxon>
        <taxon>Pseudomonadota</taxon>
        <taxon>Gammaproteobacteria</taxon>
        <taxon>Enterobacterales</taxon>
        <taxon>Erwiniaceae</taxon>
        <taxon>Erwinia</taxon>
    </lineage>
</organism>
<sequence>MSATKKQYESDLFLTAQIKTIIESNDRLKGLTFHTYGRVSESIYSRMVSESYPIARVINARLYDWTLATQLNGLGAKNIDFSFDRKSTIKKLIAACSYGKHEVSTPLYNIFSHSKDAYIVIGEAPKECRLNTSS</sequence>
<evidence type="ECO:0000313" key="1">
    <source>
        <dbReference type="EMBL" id="OFC63296.1"/>
    </source>
</evidence>
<dbReference type="EMBL" id="MAYS01000108">
    <property type="protein sequence ID" value="OFC63296.1"/>
    <property type="molecule type" value="Genomic_DNA"/>
</dbReference>
<reference evidence="1 2" key="1">
    <citation type="submission" date="2016-07" db="EMBL/GenBank/DDBJ databases">
        <authorList>
            <person name="Yuval B."/>
        </authorList>
    </citation>
    <scope>NUCLEOTIDE SEQUENCE [LARGE SCALE GENOMIC DNA]</scope>
    <source>
        <strain evidence="1 2">IL</strain>
    </source>
</reference>
<accession>A0A1E7Z3G1</accession>
<protein>
    <submittedName>
        <fullName evidence="1">Uncharacterized protein</fullName>
    </submittedName>
</protein>